<dbReference type="Gene3D" id="3.30.50.10">
    <property type="entry name" value="Erythroid Transcription Factor GATA-1, subunit A"/>
    <property type="match status" value="1"/>
</dbReference>
<feature type="binding site" evidence="3">
    <location>
        <position position="28"/>
    </location>
    <ligand>
        <name>Zn(2+)</name>
        <dbReference type="ChEBI" id="CHEBI:29105"/>
    </ligand>
</feature>
<evidence type="ECO:0000313" key="5">
    <source>
        <dbReference type="Proteomes" id="UP000031338"/>
    </source>
</evidence>
<evidence type="ECO:0000256" key="2">
    <source>
        <dbReference type="ARBA" id="ARBA00022833"/>
    </source>
</evidence>
<dbReference type="GO" id="GO:0008270">
    <property type="term" value="F:zinc ion binding"/>
    <property type="evidence" value="ECO:0007669"/>
    <property type="project" value="UniProtKB-UniRule"/>
</dbReference>
<dbReference type="Proteomes" id="UP000031338">
    <property type="component" value="Unassembled WGS sequence"/>
</dbReference>
<name>A0A0B8Z5U8_9SPHN</name>
<dbReference type="SUPFAM" id="SSF57716">
    <property type="entry name" value="Glucocorticoid receptor-like (DNA-binding domain)"/>
    <property type="match status" value="1"/>
</dbReference>
<dbReference type="InterPro" id="IPR013088">
    <property type="entry name" value="Znf_NHR/GATA"/>
</dbReference>
<sequence>MNTPAARPTQKRCPICSKPRSEAHTPFCSTRCKDRDLVQWLEGGYALPGRPADEDHED</sequence>
<protein>
    <recommendedName>
        <fullName evidence="3">DNA gyrase inhibitor YacG</fullName>
    </recommendedName>
</protein>
<dbReference type="HAMAP" id="MF_00649">
    <property type="entry name" value="DNA_gyrase_inhibitor_YacG"/>
    <property type="match status" value="1"/>
</dbReference>
<dbReference type="GO" id="GO:0008657">
    <property type="term" value="F:DNA topoisomerase type II (double strand cut, ATP-hydrolyzing) inhibitor activity"/>
    <property type="evidence" value="ECO:0007669"/>
    <property type="project" value="UniProtKB-UniRule"/>
</dbReference>
<comment type="caution">
    <text evidence="4">The sequence shown here is derived from an EMBL/GenBank/DDBJ whole genome shotgun (WGS) entry which is preliminary data.</text>
</comment>
<dbReference type="AlphaFoldDB" id="A0A0B8Z5U8"/>
<keyword evidence="5" id="KW-1185">Reference proteome</keyword>
<organism evidence="4 5">
    <name type="scientific">Novosphingobium subterraneum</name>
    <dbReference type="NCBI Taxonomy" id="48936"/>
    <lineage>
        <taxon>Bacteria</taxon>
        <taxon>Pseudomonadati</taxon>
        <taxon>Pseudomonadota</taxon>
        <taxon>Alphaproteobacteria</taxon>
        <taxon>Sphingomonadales</taxon>
        <taxon>Sphingomonadaceae</taxon>
        <taxon>Novosphingobium</taxon>
    </lineage>
</organism>
<dbReference type="STRING" id="48936.NJ75_04654"/>
<dbReference type="GO" id="GO:0006355">
    <property type="term" value="P:regulation of DNA-templated transcription"/>
    <property type="evidence" value="ECO:0007669"/>
    <property type="project" value="InterPro"/>
</dbReference>
<comment type="subunit">
    <text evidence="3">Interacts with GyrB.</text>
</comment>
<dbReference type="Pfam" id="PF03884">
    <property type="entry name" value="YacG"/>
    <property type="match status" value="1"/>
</dbReference>
<dbReference type="PANTHER" id="PTHR36150:SF1">
    <property type="entry name" value="DNA GYRASE INHIBITOR YACG"/>
    <property type="match status" value="1"/>
</dbReference>
<feature type="binding site" evidence="3">
    <location>
        <position position="32"/>
    </location>
    <ligand>
        <name>Zn(2+)</name>
        <dbReference type="ChEBI" id="CHEBI:29105"/>
    </ligand>
</feature>
<comment type="similarity">
    <text evidence="3">Belongs to the DNA gyrase inhibitor YacG family.</text>
</comment>
<reference evidence="4 5" key="1">
    <citation type="submission" date="2014-10" db="EMBL/GenBank/DDBJ databases">
        <title>Draft genome sequence of Novosphingobium subterraneum DSM 12447.</title>
        <authorList>
            <person name="Gan H.M."/>
            <person name="Gan H.Y."/>
            <person name="Savka M.A."/>
        </authorList>
    </citation>
    <scope>NUCLEOTIDE SEQUENCE [LARGE SCALE GENOMIC DNA]</scope>
    <source>
        <strain evidence="4 5">DSM 12447</strain>
    </source>
</reference>
<feature type="binding site" evidence="3">
    <location>
        <position position="16"/>
    </location>
    <ligand>
        <name>Zn(2+)</name>
        <dbReference type="ChEBI" id="CHEBI:29105"/>
    </ligand>
</feature>
<dbReference type="EMBL" id="JRVC01000041">
    <property type="protein sequence ID" value="KHS41599.1"/>
    <property type="molecule type" value="Genomic_DNA"/>
</dbReference>
<proteinExistence type="inferred from homology"/>
<comment type="function">
    <text evidence="3">Inhibits all the catalytic activities of DNA gyrase by preventing its interaction with DNA. Acts by binding directly to the C-terminal domain of GyrB, which probably disrupts DNA binding by the gyrase.</text>
</comment>
<comment type="cofactor">
    <cofactor evidence="3">
        <name>Zn(2+)</name>
        <dbReference type="ChEBI" id="CHEBI:29105"/>
    </cofactor>
    <text evidence="3">Binds 1 zinc ion.</text>
</comment>
<keyword evidence="2 3" id="KW-0862">Zinc</keyword>
<evidence type="ECO:0000256" key="1">
    <source>
        <dbReference type="ARBA" id="ARBA00022723"/>
    </source>
</evidence>
<keyword evidence="1 3" id="KW-0479">Metal-binding</keyword>
<feature type="binding site" evidence="3">
    <location>
        <position position="13"/>
    </location>
    <ligand>
        <name>Zn(2+)</name>
        <dbReference type="ChEBI" id="CHEBI:29105"/>
    </ligand>
</feature>
<dbReference type="RefSeq" id="WP_039338679.1">
    <property type="nucleotide sequence ID" value="NZ_JRVC01000041.1"/>
</dbReference>
<dbReference type="PATRIC" id="fig|48936.3.peg.4682"/>
<accession>A0A0B8Z5U8</accession>
<evidence type="ECO:0000313" key="4">
    <source>
        <dbReference type="EMBL" id="KHS41599.1"/>
    </source>
</evidence>
<dbReference type="PANTHER" id="PTHR36150">
    <property type="entry name" value="DNA GYRASE INHIBITOR YACG"/>
    <property type="match status" value="1"/>
</dbReference>
<evidence type="ECO:0000256" key="3">
    <source>
        <dbReference type="HAMAP-Rule" id="MF_00649"/>
    </source>
</evidence>
<dbReference type="InterPro" id="IPR005584">
    <property type="entry name" value="DNA_gyrase_inhibitor_YacG"/>
</dbReference>
<gene>
    <name evidence="3 4" type="primary">yacG</name>
    <name evidence="4" type="ORF">NJ75_04654</name>
</gene>